<dbReference type="Proteomes" id="UP000295184">
    <property type="component" value="Unassembled WGS sequence"/>
</dbReference>
<dbReference type="InterPro" id="IPR016024">
    <property type="entry name" value="ARM-type_fold"/>
</dbReference>
<proteinExistence type="predicted"/>
<dbReference type="STRING" id="1650663.GCA_001486665_02629"/>
<dbReference type="EMBL" id="SLUM01000013">
    <property type="protein sequence ID" value="TCL56444.1"/>
    <property type="molecule type" value="Genomic_DNA"/>
</dbReference>
<dbReference type="AlphaFoldDB" id="A0A4R1QXH0"/>
<dbReference type="SUPFAM" id="SSF48371">
    <property type="entry name" value="ARM repeat"/>
    <property type="match status" value="1"/>
</dbReference>
<evidence type="ECO:0000313" key="1">
    <source>
        <dbReference type="EMBL" id="TCL56444.1"/>
    </source>
</evidence>
<name>A0A4R1QXH0_9FIRM</name>
<protein>
    <recommendedName>
        <fullName evidence="3">Phage-related protein</fullName>
    </recommendedName>
</protein>
<accession>A0A4R1QXH0</accession>
<sequence length="811" mass="86121">MADGKVTISTALDNTGFKRGVNQVSGSLGGLRSVAGKLAAALAAAFAVQKVIQFGAACIQLGSDVAEVQNVVDVSFGGMAYKMEEFADTAITSFGMSELAAKKTGSTYMAMAKGMGVADEAASDMAISLTGLSGDVASFFNISQEDAAYKLRSIFTGETEALKDLGVVMTQANLQQYAMANGMNSNIQAMSQAERVALQYSFVMNSLKLAQGDFLRTQDSWANQTRILSMQWQQFMSIIGQALTTVLLPVVKMLNTIVAALINMANAFNAVITSIFGGAQKQIQTTGAAIEGANAGIASSAGAAAAGEHELADGTKAAAKAAKTATASIDELNVLQQDTGSAGSGGSSASGGTGGVANLVPEAAVDEAQEVPPILEKIKQLIAQIGQLFAPSIAAWSKAFDQLSRAAKSSWGIIQGSALELWDTALRPLGEYILGDFIPSVTNAFSETFAPIFADIGSLIMEQFALQFQWACNLIGDLINSFLLPMFGFLQQVIQDMFAGIKGAWDIYGQPILDGLALGFQSVRDILSDVYYNLVKPVLEEIMQQIDWLWSEHLKPLWDNLMEFFGAFAEMVLAIWNEYIYPWIQQMVDIFAPILAEAIKFVVDAFATAFAKISDIVSAVIRILKGLCEFVTGVFTGDWEKAWNGIKDIFGGVWDGIVGVLKGAVNTVIDMINAVLRAVALGVNAIIDKINALSFTVPDWVQGIGGETIGFNFAKFDPPQIPKLARGAVLPANNPFLAVVGDQRRGTNVEAPLETITQAVIAALSQLGGTQEFTASQPIEVKLDGQVLYRAMAKIEANRGAKIGGAFANAY</sequence>
<gene>
    <name evidence="1" type="ORF">EDD77_113110</name>
</gene>
<reference evidence="1 2" key="1">
    <citation type="submission" date="2019-03" db="EMBL/GenBank/DDBJ databases">
        <title>Genomic Encyclopedia of Type Strains, Phase IV (KMG-IV): sequencing the most valuable type-strain genomes for metagenomic binning, comparative biology and taxonomic classification.</title>
        <authorList>
            <person name="Goeker M."/>
        </authorList>
    </citation>
    <scope>NUCLEOTIDE SEQUENCE [LARGE SCALE GENOMIC DNA]</scope>
    <source>
        <strain evidence="1 2">DSM 100451</strain>
    </source>
</reference>
<dbReference type="RefSeq" id="WP_132587374.1">
    <property type="nucleotide sequence ID" value="NZ_CABKVM010000018.1"/>
</dbReference>
<evidence type="ECO:0000313" key="2">
    <source>
        <dbReference type="Proteomes" id="UP000295184"/>
    </source>
</evidence>
<dbReference type="OrthoDB" id="9780715at2"/>
<organism evidence="1 2">
    <name type="scientific">Allofournierella massiliensis</name>
    <dbReference type="NCBI Taxonomy" id="1650663"/>
    <lineage>
        <taxon>Bacteria</taxon>
        <taxon>Bacillati</taxon>
        <taxon>Bacillota</taxon>
        <taxon>Clostridia</taxon>
        <taxon>Eubacteriales</taxon>
        <taxon>Oscillospiraceae</taxon>
        <taxon>Allofournierella</taxon>
    </lineage>
</organism>
<evidence type="ECO:0008006" key="3">
    <source>
        <dbReference type="Google" id="ProtNLM"/>
    </source>
</evidence>
<comment type="caution">
    <text evidence="1">The sequence shown here is derived from an EMBL/GenBank/DDBJ whole genome shotgun (WGS) entry which is preliminary data.</text>
</comment>